<gene>
    <name evidence="6" type="ORF">M8445_14355</name>
</gene>
<keyword evidence="3" id="KW-0378">Hydrolase</keyword>
<evidence type="ECO:0000313" key="7">
    <source>
        <dbReference type="Proteomes" id="UP001217044"/>
    </source>
</evidence>
<evidence type="ECO:0000259" key="5">
    <source>
        <dbReference type="PROSITE" id="PS50106"/>
    </source>
</evidence>
<feature type="compositionally biased region" description="Low complexity" evidence="4">
    <location>
        <begin position="287"/>
        <end position="297"/>
    </location>
</feature>
<feature type="region of interest" description="Disordered" evidence="4">
    <location>
        <begin position="207"/>
        <end position="300"/>
    </location>
</feature>
<feature type="compositionally biased region" description="Low complexity" evidence="4">
    <location>
        <begin position="208"/>
        <end position="218"/>
    </location>
</feature>
<name>A0ABY7V1N0_9DEIO</name>
<dbReference type="Gene3D" id="2.30.42.10">
    <property type="match status" value="1"/>
</dbReference>
<dbReference type="Gene3D" id="2.40.10.120">
    <property type="match status" value="1"/>
</dbReference>
<evidence type="ECO:0000256" key="4">
    <source>
        <dbReference type="SAM" id="MobiDB-lite"/>
    </source>
</evidence>
<dbReference type="Proteomes" id="UP001217044">
    <property type="component" value="Chromosome"/>
</dbReference>
<evidence type="ECO:0000256" key="1">
    <source>
        <dbReference type="ARBA" id="ARBA00010541"/>
    </source>
</evidence>
<dbReference type="InterPro" id="IPR041489">
    <property type="entry name" value="PDZ_6"/>
</dbReference>
<feature type="domain" description="PDZ" evidence="5">
    <location>
        <begin position="304"/>
        <end position="361"/>
    </location>
</feature>
<accession>A0ABY7V1N0</accession>
<dbReference type="PANTHER" id="PTHR22939:SF129">
    <property type="entry name" value="SERINE PROTEASE HTRA2, MITOCHONDRIAL"/>
    <property type="match status" value="1"/>
</dbReference>
<dbReference type="Pfam" id="PF13365">
    <property type="entry name" value="Trypsin_2"/>
    <property type="match status" value="1"/>
</dbReference>
<dbReference type="InterPro" id="IPR001478">
    <property type="entry name" value="PDZ"/>
</dbReference>
<comment type="similarity">
    <text evidence="1">Belongs to the peptidase S1C family.</text>
</comment>
<organism evidence="6 7">
    <name type="scientific">Deinococcus aquaticus</name>
    <dbReference type="NCBI Taxonomy" id="328692"/>
    <lineage>
        <taxon>Bacteria</taxon>
        <taxon>Thermotogati</taxon>
        <taxon>Deinococcota</taxon>
        <taxon>Deinococci</taxon>
        <taxon>Deinococcales</taxon>
        <taxon>Deinococcaceae</taxon>
        <taxon>Deinococcus</taxon>
    </lineage>
</organism>
<dbReference type="SUPFAM" id="SSF50156">
    <property type="entry name" value="PDZ domain-like"/>
    <property type="match status" value="1"/>
</dbReference>
<dbReference type="GO" id="GO:0008233">
    <property type="term" value="F:peptidase activity"/>
    <property type="evidence" value="ECO:0007669"/>
    <property type="project" value="UniProtKB-KW"/>
</dbReference>
<evidence type="ECO:0000256" key="2">
    <source>
        <dbReference type="ARBA" id="ARBA00022670"/>
    </source>
</evidence>
<keyword evidence="7" id="KW-1185">Reference proteome</keyword>
<dbReference type="InterPro" id="IPR009003">
    <property type="entry name" value="Peptidase_S1_PA"/>
</dbReference>
<feature type="compositionally biased region" description="Basic and acidic residues" evidence="4">
    <location>
        <begin position="248"/>
        <end position="260"/>
    </location>
</feature>
<dbReference type="InterPro" id="IPR036034">
    <property type="entry name" value="PDZ_sf"/>
</dbReference>
<evidence type="ECO:0000313" key="6">
    <source>
        <dbReference type="EMBL" id="WDA58509.1"/>
    </source>
</evidence>
<dbReference type="Pfam" id="PF17820">
    <property type="entry name" value="PDZ_6"/>
    <property type="match status" value="1"/>
</dbReference>
<dbReference type="SMART" id="SM00228">
    <property type="entry name" value="PDZ"/>
    <property type="match status" value="1"/>
</dbReference>
<feature type="compositionally biased region" description="Gly residues" evidence="4">
    <location>
        <begin position="261"/>
        <end position="277"/>
    </location>
</feature>
<protein>
    <submittedName>
        <fullName evidence="6">S1C family serine protease</fullName>
    </submittedName>
</protein>
<dbReference type="PROSITE" id="PS50106">
    <property type="entry name" value="PDZ"/>
    <property type="match status" value="1"/>
</dbReference>
<dbReference type="InterPro" id="IPR001940">
    <property type="entry name" value="Peptidase_S1C"/>
</dbReference>
<dbReference type="GO" id="GO:0006508">
    <property type="term" value="P:proteolysis"/>
    <property type="evidence" value="ECO:0007669"/>
    <property type="project" value="UniProtKB-KW"/>
</dbReference>
<dbReference type="PANTHER" id="PTHR22939">
    <property type="entry name" value="SERINE PROTEASE FAMILY S1C HTRA-RELATED"/>
    <property type="match status" value="1"/>
</dbReference>
<proteinExistence type="inferred from homology"/>
<evidence type="ECO:0000256" key="3">
    <source>
        <dbReference type="ARBA" id="ARBA00022801"/>
    </source>
</evidence>
<reference evidence="6 7" key="1">
    <citation type="submission" date="2022-12" db="EMBL/GenBank/DDBJ databases">
        <title>Genome Sequence of Deinococcus aquaticus Type Strain PB314.</title>
        <authorList>
            <person name="Albert C."/>
            <person name="Hill J."/>
            <person name="Boren L."/>
            <person name="Scholz-Ng S."/>
            <person name="Fatema N."/>
            <person name="Grosso R."/>
            <person name="Soboslay E."/>
            <person name="Tuohy J."/>
        </authorList>
    </citation>
    <scope>NUCLEOTIDE SEQUENCE [LARGE SCALE GENOMIC DNA]</scope>
    <source>
        <strain evidence="6 7">PB-314</strain>
    </source>
</reference>
<dbReference type="EMBL" id="CP115165">
    <property type="protein sequence ID" value="WDA58509.1"/>
    <property type="molecule type" value="Genomic_DNA"/>
</dbReference>
<dbReference type="PRINTS" id="PR00834">
    <property type="entry name" value="PROTEASES2C"/>
</dbReference>
<feature type="compositionally biased region" description="Gly residues" evidence="4">
    <location>
        <begin position="232"/>
        <end position="243"/>
    </location>
</feature>
<sequence length="373" mass="37800">MTIFSELSKGMADAVEAASESVVQVRAARPVSGTVVGDGLILTAAHVLPTDDVTVVTAGGVRWGAVVAGRDPATDLALLRVPGLSLPALTVGTAARVGELLLAVGRPPHGVQAALGLYGRGVPTRGPGQGWLPSGAAPFPASSGGALLNAGGGLVGVLNAGVRRGELLAVPAERALRVAALLDSQGRVPRGYLGLSAQPVHFPEADPAAAETGAESGSGPDGPAAHEPRGPWVGGSWAGGPWGHGHRAGRDHERGREGGRGRGLGRGPGGGRGGPWGPRGPWQKGDWQPGGWNQSGWNQGGRVGLTVVQVDPDGPAAQAGVLVGDVLLSLDGTPVRHPHELLERVRDQAGQTVTLRVLRGGQEQDLPVRVGER</sequence>
<keyword evidence="2 6" id="KW-0645">Protease</keyword>
<dbReference type="RefSeq" id="WP_273988603.1">
    <property type="nucleotide sequence ID" value="NZ_BAABQT010000005.1"/>
</dbReference>
<dbReference type="SUPFAM" id="SSF50494">
    <property type="entry name" value="Trypsin-like serine proteases"/>
    <property type="match status" value="1"/>
</dbReference>